<evidence type="ECO:0000313" key="2">
    <source>
        <dbReference type="Proteomes" id="UP001155182"/>
    </source>
</evidence>
<protein>
    <submittedName>
        <fullName evidence="1">Uncharacterized protein</fullName>
    </submittedName>
</protein>
<gene>
    <name evidence="1" type="ORF">NF867_07080</name>
</gene>
<accession>A0A9X2F8R4</accession>
<dbReference type="RefSeq" id="WP_252587101.1">
    <property type="nucleotide sequence ID" value="NZ_JAMWYS010000024.1"/>
</dbReference>
<dbReference type="Proteomes" id="UP001155182">
    <property type="component" value="Unassembled WGS sequence"/>
</dbReference>
<dbReference type="EMBL" id="JAMWYS010000024">
    <property type="protein sequence ID" value="MCO4292618.1"/>
    <property type="molecule type" value="Genomic_DNA"/>
</dbReference>
<evidence type="ECO:0000313" key="1">
    <source>
        <dbReference type="EMBL" id="MCO4292618.1"/>
    </source>
</evidence>
<reference evidence="1" key="1">
    <citation type="submission" date="2022-06" db="EMBL/GenBank/DDBJ databases">
        <title>Solitalea sp. MAHUQ-68 isolated from rhizospheric soil.</title>
        <authorList>
            <person name="Huq M.A."/>
        </authorList>
    </citation>
    <scope>NUCLEOTIDE SEQUENCE</scope>
    <source>
        <strain evidence="1">MAHUQ-68</strain>
    </source>
</reference>
<sequence length="149" mass="17465">MIRFVLLISFCLLCSFKTIDLDYIRNNYEKSVSEKKTCEIMIKALEQSTLNNVQLAYLGALQTIWANHTINPLTKLSTFKKGKTNIDKAIKNENDNIEIHFIRLSVQKNCPNFLGYNKNILEDERYLREHIENVQSEHVKMMINNILKK</sequence>
<name>A0A9X2F8R4_9SPHI</name>
<proteinExistence type="predicted"/>
<keyword evidence="2" id="KW-1185">Reference proteome</keyword>
<organism evidence="1 2">
    <name type="scientific">Solitalea agri</name>
    <dbReference type="NCBI Taxonomy" id="2953739"/>
    <lineage>
        <taxon>Bacteria</taxon>
        <taxon>Pseudomonadati</taxon>
        <taxon>Bacteroidota</taxon>
        <taxon>Sphingobacteriia</taxon>
        <taxon>Sphingobacteriales</taxon>
        <taxon>Sphingobacteriaceae</taxon>
        <taxon>Solitalea</taxon>
    </lineage>
</organism>
<comment type="caution">
    <text evidence="1">The sequence shown here is derived from an EMBL/GenBank/DDBJ whole genome shotgun (WGS) entry which is preliminary data.</text>
</comment>
<dbReference type="AlphaFoldDB" id="A0A9X2F8R4"/>